<proteinExistence type="predicted"/>
<evidence type="ECO:0000313" key="2">
    <source>
        <dbReference type="EMBL" id="MCC2221957.1"/>
    </source>
</evidence>
<feature type="transmembrane region" description="Helical" evidence="1">
    <location>
        <begin position="132"/>
        <end position="152"/>
    </location>
</feature>
<dbReference type="Proteomes" id="UP001198200">
    <property type="component" value="Unassembled WGS sequence"/>
</dbReference>
<keyword evidence="3" id="KW-1185">Reference proteome</keyword>
<feature type="transmembrane region" description="Helical" evidence="1">
    <location>
        <begin position="245"/>
        <end position="267"/>
    </location>
</feature>
<gene>
    <name evidence="2" type="ORF">LKD48_09970</name>
</gene>
<feature type="transmembrane region" description="Helical" evidence="1">
    <location>
        <begin position="50"/>
        <end position="71"/>
    </location>
</feature>
<evidence type="ECO:0000256" key="1">
    <source>
        <dbReference type="SAM" id="Phobius"/>
    </source>
</evidence>
<feature type="transmembrane region" description="Helical" evidence="1">
    <location>
        <begin position="159"/>
        <end position="179"/>
    </location>
</feature>
<name>A0AAE3E623_9FIRM</name>
<organism evidence="2 3">
    <name type="scientific">Anthropogastromicrobium aceti</name>
    <dbReference type="NCBI Taxonomy" id="2981768"/>
    <lineage>
        <taxon>Bacteria</taxon>
        <taxon>Bacillati</taxon>
        <taxon>Bacillota</taxon>
        <taxon>Clostridia</taxon>
        <taxon>Lachnospirales</taxon>
        <taxon>Lachnospiraceae</taxon>
        <taxon>Anthropogastromicrobium</taxon>
    </lineage>
</organism>
<reference evidence="2 3" key="1">
    <citation type="submission" date="2021-10" db="EMBL/GenBank/DDBJ databases">
        <title>Anaerobic single-cell dispensing facilitates the cultivation of human gut bacteria.</title>
        <authorList>
            <person name="Afrizal A."/>
        </authorList>
    </citation>
    <scope>NUCLEOTIDE SEQUENCE [LARGE SCALE GENOMIC DNA]</scope>
    <source>
        <strain evidence="2 3">CLA-AA-H224</strain>
    </source>
</reference>
<keyword evidence="1" id="KW-1133">Transmembrane helix</keyword>
<protein>
    <submittedName>
        <fullName evidence="2">Uncharacterized protein</fullName>
    </submittedName>
</protein>
<feature type="transmembrane region" description="Helical" evidence="1">
    <location>
        <begin position="220"/>
        <end position="238"/>
    </location>
</feature>
<sequence>MNNIVAKHFFRQKSIIFITVALFLISLGFCIFFSILGMTAFEVLHTLCRFEFYTCFVWVCITFGFVSRAVNASVREVSDSYAGKYYSYEMSASTFLLIVYVVWNVCVVGILLFCSLKNDGTSFFCAWFWKSYFINVVFPQLICAGLTIAVVISSRQYAAFFCLIFFLFMISPFAEQIVWVSSTGLKIEKIWEIIRHPFLILYQNGEWAPDSMYGLQTETFRIELQIFWLVSIVFILLARFTRKSLWYIGLIFACSMLVISFIPFSAYRLNANWNGIFYDRTIYADSNNESDNGNKTCADSSDVNFTVTEYQLDVKLKREVSVDLNMRICAETPIDNFLFTLYRGYRVDSVYANDESVSISWIQNGDELVLNTEKTVSELIVYISYHGHSSRFYSNSEACLLPGWFAWYPMPGRHEIFTYDDSGAYGYNPYNRIRETTVYLKVNKEAVTNLNKTRDGYYSDKADSITLMTGNLVSVETQQNVSDNMPSLIDYLPLNLYKGQTEQKYIEQENENIKREIEIFKQYFQNEQLDFGGMKIIYSTEDLGRNFSNNNIAIFDDYILCSAGYFSARNLFYYLAQENAHRTKLADVILNHISLYQNPSDSVIDFSNTLSMWKNILTQEDERLSVELETLESICNSYINQKKELELMQMLTGYAINQSAYQNDSEFIEYLQNGVLNGN</sequence>
<feature type="transmembrane region" description="Helical" evidence="1">
    <location>
        <begin position="92"/>
        <end position="112"/>
    </location>
</feature>
<keyword evidence="1" id="KW-0812">Transmembrane</keyword>
<dbReference type="RefSeq" id="WP_308731928.1">
    <property type="nucleotide sequence ID" value="NZ_JAJEQN010000024.1"/>
</dbReference>
<dbReference type="EMBL" id="JAJEQN010000024">
    <property type="protein sequence ID" value="MCC2221957.1"/>
    <property type="molecule type" value="Genomic_DNA"/>
</dbReference>
<accession>A0AAE3E623</accession>
<evidence type="ECO:0000313" key="3">
    <source>
        <dbReference type="Proteomes" id="UP001198200"/>
    </source>
</evidence>
<feature type="transmembrane region" description="Helical" evidence="1">
    <location>
        <begin position="15"/>
        <end position="38"/>
    </location>
</feature>
<dbReference type="AlphaFoldDB" id="A0AAE3E623"/>
<keyword evidence="1" id="KW-0472">Membrane</keyword>
<comment type="caution">
    <text evidence="2">The sequence shown here is derived from an EMBL/GenBank/DDBJ whole genome shotgun (WGS) entry which is preliminary data.</text>
</comment>